<accession>A0AA36CNC7</accession>
<dbReference type="PRINTS" id="PR00301">
    <property type="entry name" value="HEATSHOCK70"/>
</dbReference>
<dbReference type="Proteomes" id="UP001177023">
    <property type="component" value="Unassembled WGS sequence"/>
</dbReference>
<dbReference type="AlphaFoldDB" id="A0AA36CNC7"/>
<comment type="similarity">
    <text evidence="1">Belongs to the heat shock protein 70 family.</text>
</comment>
<dbReference type="PROSITE" id="PS00297">
    <property type="entry name" value="HSP70_1"/>
    <property type="match status" value="1"/>
</dbReference>
<name>A0AA36CNC7_9BILA</name>
<dbReference type="SUPFAM" id="SSF53067">
    <property type="entry name" value="Actin-like ATPase domain"/>
    <property type="match status" value="1"/>
</dbReference>
<reference evidence="4" key="1">
    <citation type="submission" date="2023-06" db="EMBL/GenBank/DDBJ databases">
        <authorList>
            <person name="Delattre M."/>
        </authorList>
    </citation>
    <scope>NUCLEOTIDE SEQUENCE</scope>
    <source>
        <strain evidence="4">AF72</strain>
    </source>
</reference>
<keyword evidence="2" id="KW-0547">Nucleotide-binding</keyword>
<dbReference type="GO" id="GO:0006950">
    <property type="term" value="P:response to stress"/>
    <property type="evidence" value="ECO:0007669"/>
    <property type="project" value="UniProtKB-ARBA"/>
</dbReference>
<organism evidence="4 5">
    <name type="scientific">Mesorhabditis spiculigera</name>
    <dbReference type="NCBI Taxonomy" id="96644"/>
    <lineage>
        <taxon>Eukaryota</taxon>
        <taxon>Metazoa</taxon>
        <taxon>Ecdysozoa</taxon>
        <taxon>Nematoda</taxon>
        <taxon>Chromadorea</taxon>
        <taxon>Rhabditida</taxon>
        <taxon>Rhabditina</taxon>
        <taxon>Rhabditomorpha</taxon>
        <taxon>Rhabditoidea</taxon>
        <taxon>Rhabditidae</taxon>
        <taxon>Mesorhabditinae</taxon>
        <taxon>Mesorhabditis</taxon>
    </lineage>
</organism>
<sequence>MDSSEDEPFEEIGFEDVEAPWNAEPRIKMQVLYQIVGGEVTSNRGILDDLCTQIGLRPIELKPFSAKLCRFENTEPAIGIDLGTTCSVFAVCIGGEAVILPNEYGNRTTPSQVAFVDGRTLKLSPMELLYRQQSSEELYAGERAQYQHNTLLGKFTLPIRKAPAWKVKVRVTLEVDCDGIMTLTAEDLCTGTSDTIKITREDAPIELTFDIEDYLENAKKYTKEDDVWLQQYKVAARLRHSSRPGATHTRWVDNADTSQ</sequence>
<keyword evidence="3" id="KW-0067">ATP-binding</keyword>
<dbReference type="SUPFAM" id="SSF100920">
    <property type="entry name" value="Heat shock protein 70kD (HSP70), peptide-binding domain"/>
    <property type="match status" value="1"/>
</dbReference>
<dbReference type="InterPro" id="IPR029047">
    <property type="entry name" value="HSP70_peptide-bd_sf"/>
</dbReference>
<dbReference type="GO" id="GO:0140662">
    <property type="term" value="F:ATP-dependent protein folding chaperone"/>
    <property type="evidence" value="ECO:0007669"/>
    <property type="project" value="InterPro"/>
</dbReference>
<dbReference type="Gene3D" id="2.60.34.10">
    <property type="entry name" value="Substrate Binding Domain Of DNAk, Chain A, domain 1"/>
    <property type="match status" value="1"/>
</dbReference>
<dbReference type="Pfam" id="PF00012">
    <property type="entry name" value="HSP70"/>
    <property type="match status" value="2"/>
</dbReference>
<protein>
    <submittedName>
        <fullName evidence="4">Uncharacterized protein</fullName>
    </submittedName>
</protein>
<dbReference type="Gene3D" id="3.30.420.40">
    <property type="match status" value="1"/>
</dbReference>
<dbReference type="InterPro" id="IPR018181">
    <property type="entry name" value="Heat_shock_70_CS"/>
</dbReference>
<dbReference type="EMBL" id="CATQJA010002582">
    <property type="protein sequence ID" value="CAJ0571775.1"/>
    <property type="molecule type" value="Genomic_DNA"/>
</dbReference>
<dbReference type="InterPro" id="IPR013126">
    <property type="entry name" value="Hsp_70_fam"/>
</dbReference>
<evidence type="ECO:0000256" key="1">
    <source>
        <dbReference type="ARBA" id="ARBA00007381"/>
    </source>
</evidence>
<dbReference type="InterPro" id="IPR043129">
    <property type="entry name" value="ATPase_NBD"/>
</dbReference>
<gene>
    <name evidence="4" type="ORF">MSPICULIGERA_LOCUS10175</name>
</gene>
<feature type="non-terminal residue" evidence="4">
    <location>
        <position position="1"/>
    </location>
</feature>
<keyword evidence="5" id="KW-1185">Reference proteome</keyword>
<evidence type="ECO:0000313" key="5">
    <source>
        <dbReference type="Proteomes" id="UP001177023"/>
    </source>
</evidence>
<comment type="caution">
    <text evidence="4">The sequence shown here is derived from an EMBL/GenBank/DDBJ whole genome shotgun (WGS) entry which is preliminary data.</text>
</comment>
<proteinExistence type="inferred from homology"/>
<dbReference type="GO" id="GO:0005524">
    <property type="term" value="F:ATP binding"/>
    <property type="evidence" value="ECO:0007669"/>
    <property type="project" value="UniProtKB-KW"/>
</dbReference>
<dbReference type="PANTHER" id="PTHR19375">
    <property type="entry name" value="HEAT SHOCK PROTEIN 70KDA"/>
    <property type="match status" value="1"/>
</dbReference>
<dbReference type="FunFam" id="3.30.420.40:FF:000028">
    <property type="entry name" value="heat shock 70 kDa protein-like"/>
    <property type="match status" value="1"/>
</dbReference>
<evidence type="ECO:0000256" key="3">
    <source>
        <dbReference type="ARBA" id="ARBA00022840"/>
    </source>
</evidence>
<evidence type="ECO:0000256" key="2">
    <source>
        <dbReference type="ARBA" id="ARBA00022741"/>
    </source>
</evidence>
<evidence type="ECO:0000313" key="4">
    <source>
        <dbReference type="EMBL" id="CAJ0571775.1"/>
    </source>
</evidence>